<proteinExistence type="predicted"/>
<comment type="caution">
    <text evidence="1">The sequence shown here is derived from an EMBL/GenBank/DDBJ whole genome shotgun (WGS) entry which is preliminary data.</text>
</comment>
<dbReference type="EMBL" id="JAACXV010014191">
    <property type="protein sequence ID" value="KAF7269737.1"/>
    <property type="molecule type" value="Genomic_DNA"/>
</dbReference>
<dbReference type="Proteomes" id="UP000625711">
    <property type="component" value="Unassembled WGS sequence"/>
</dbReference>
<reference evidence="1" key="1">
    <citation type="submission" date="2020-08" db="EMBL/GenBank/DDBJ databases">
        <title>Genome sequencing and assembly of the red palm weevil Rhynchophorus ferrugineus.</title>
        <authorList>
            <person name="Dias G.B."/>
            <person name="Bergman C.M."/>
            <person name="Manee M."/>
        </authorList>
    </citation>
    <scope>NUCLEOTIDE SEQUENCE</scope>
    <source>
        <strain evidence="1">AA-2017</strain>
        <tissue evidence="1">Whole larva</tissue>
    </source>
</reference>
<evidence type="ECO:0000313" key="1">
    <source>
        <dbReference type="EMBL" id="KAF7269737.1"/>
    </source>
</evidence>
<accession>A0A834HZI1</accession>
<keyword evidence="2" id="KW-1185">Reference proteome</keyword>
<gene>
    <name evidence="1" type="ORF">GWI33_017255</name>
</gene>
<organism evidence="1 2">
    <name type="scientific">Rhynchophorus ferrugineus</name>
    <name type="common">Red palm weevil</name>
    <name type="synonym">Curculio ferrugineus</name>
    <dbReference type="NCBI Taxonomy" id="354439"/>
    <lineage>
        <taxon>Eukaryota</taxon>
        <taxon>Metazoa</taxon>
        <taxon>Ecdysozoa</taxon>
        <taxon>Arthropoda</taxon>
        <taxon>Hexapoda</taxon>
        <taxon>Insecta</taxon>
        <taxon>Pterygota</taxon>
        <taxon>Neoptera</taxon>
        <taxon>Endopterygota</taxon>
        <taxon>Coleoptera</taxon>
        <taxon>Polyphaga</taxon>
        <taxon>Cucujiformia</taxon>
        <taxon>Curculionidae</taxon>
        <taxon>Dryophthorinae</taxon>
        <taxon>Rhynchophorus</taxon>
    </lineage>
</organism>
<sequence>MMLLFPFVLIIDYSSGLNIIILSAVTDCRTMSESHGLGGRGIFNLQSVAFWMSYSAAFSVTFGSRRSLYWIEDPATFFSGRTSCVRCLVYCRTNCFDRNQWYRRRISTSFEDGKISE</sequence>
<evidence type="ECO:0000313" key="2">
    <source>
        <dbReference type="Proteomes" id="UP000625711"/>
    </source>
</evidence>
<dbReference type="AlphaFoldDB" id="A0A834HZI1"/>
<name>A0A834HZI1_RHYFE</name>
<protein>
    <submittedName>
        <fullName evidence="1">Uncharacterized protein</fullName>
    </submittedName>
</protein>